<proteinExistence type="predicted"/>
<dbReference type="EMBL" id="JAKEKT020000056">
    <property type="protein sequence ID" value="KAL1639996.1"/>
    <property type="molecule type" value="Genomic_DNA"/>
</dbReference>
<evidence type="ECO:0000259" key="2">
    <source>
        <dbReference type="Pfam" id="PF24864"/>
    </source>
</evidence>
<sequence length="449" mass="50497">MRSGDTGTQYATVLFHDSFMVEDRPSGPYYKVSIQGCISGSGSIRKSAYARGNTGTQYATVLFHDSFKNGGLPSAEVIRDCFRSSSARCDEKASDNINAFAMTHERGGNVGPVRSIVQDPRTRCVLARRGLGRAAMDNSSSPPRDDNQPTEQAMDDKIEAQVNSEVEVQGNNGIQDNQEVNLTQRQQPQGSLWAKLPAELRNQIYEYLLKVNYEIFPGAREPSGNSLMNRSGTCWCRSCGSELSCLKCIDLVPKVLRLNKEIYNEAVGVLYDHELHFWDVEDLELFVKTRRPGSTVHPRSITINMRDPHWEVFLHLMGCAVGDFQDGVSQEAQDVAPHAFDLFSGIADYIKSLNGETVDDSVFTLDFEFTRHTHPLHAGDDWRFVVVPTFVEAVSAKLEELAPNRKFLVAGIVNDYYDGDELDGKYYQEQDRWLLEWFGDAAVNRRSYF</sequence>
<name>A0ABR3TKG8_9PEZI</name>
<evidence type="ECO:0000313" key="3">
    <source>
        <dbReference type="EMBL" id="KAL1639996.1"/>
    </source>
</evidence>
<dbReference type="Proteomes" id="UP001521184">
    <property type="component" value="Unassembled WGS sequence"/>
</dbReference>
<keyword evidence="4" id="KW-1185">Reference proteome</keyword>
<evidence type="ECO:0000256" key="1">
    <source>
        <dbReference type="SAM" id="MobiDB-lite"/>
    </source>
</evidence>
<comment type="caution">
    <text evidence="3">The sequence shown here is derived from an EMBL/GenBank/DDBJ whole genome shotgun (WGS) entry which is preliminary data.</text>
</comment>
<feature type="region of interest" description="Disordered" evidence="1">
    <location>
        <begin position="131"/>
        <end position="152"/>
    </location>
</feature>
<organism evidence="3 4">
    <name type="scientific">Diplodia intermedia</name>
    <dbReference type="NCBI Taxonomy" id="856260"/>
    <lineage>
        <taxon>Eukaryota</taxon>
        <taxon>Fungi</taxon>
        <taxon>Dikarya</taxon>
        <taxon>Ascomycota</taxon>
        <taxon>Pezizomycotina</taxon>
        <taxon>Dothideomycetes</taxon>
        <taxon>Dothideomycetes incertae sedis</taxon>
        <taxon>Botryosphaeriales</taxon>
        <taxon>Botryosphaeriaceae</taxon>
        <taxon>Diplodia</taxon>
    </lineage>
</organism>
<dbReference type="PANTHER" id="PTHR42085:SF1">
    <property type="entry name" value="F-BOX DOMAIN-CONTAINING PROTEIN"/>
    <property type="match status" value="1"/>
</dbReference>
<protein>
    <recommendedName>
        <fullName evidence="2">DUF7730 domain-containing protein</fullName>
    </recommendedName>
</protein>
<gene>
    <name evidence="3" type="ORF">SLS58_007422</name>
</gene>
<accession>A0ABR3TKG8</accession>
<dbReference type="InterPro" id="IPR038883">
    <property type="entry name" value="AN11006-like"/>
</dbReference>
<reference evidence="3 4" key="1">
    <citation type="journal article" date="2023" name="Plant Dis.">
        <title>First Report of Diplodia intermedia Causing Canker and Dieback Diseases on Apple Trees in Canada.</title>
        <authorList>
            <person name="Ellouze W."/>
            <person name="Ilyukhin E."/>
            <person name="Sulman M."/>
            <person name="Ali S."/>
        </authorList>
    </citation>
    <scope>NUCLEOTIDE SEQUENCE [LARGE SCALE GENOMIC DNA]</scope>
    <source>
        <strain evidence="3 4">M45-28</strain>
    </source>
</reference>
<dbReference type="PANTHER" id="PTHR42085">
    <property type="entry name" value="F-BOX DOMAIN-CONTAINING PROTEIN"/>
    <property type="match status" value="1"/>
</dbReference>
<evidence type="ECO:0000313" key="4">
    <source>
        <dbReference type="Proteomes" id="UP001521184"/>
    </source>
</evidence>
<dbReference type="InterPro" id="IPR056632">
    <property type="entry name" value="DUF7730"/>
</dbReference>
<feature type="domain" description="DUF7730" evidence="2">
    <location>
        <begin position="186"/>
        <end position="274"/>
    </location>
</feature>
<dbReference type="Pfam" id="PF24864">
    <property type="entry name" value="DUF7730"/>
    <property type="match status" value="1"/>
</dbReference>